<dbReference type="AlphaFoldDB" id="A0A285ZZT0"/>
<proteinExistence type="predicted"/>
<protein>
    <submittedName>
        <fullName evidence="1">DKNYY family protein</fullName>
    </submittedName>
</protein>
<dbReference type="Pfam" id="PF13644">
    <property type="entry name" value="DKNYY"/>
    <property type="match status" value="1"/>
</dbReference>
<dbReference type="InterPro" id="IPR027375">
    <property type="entry name" value="DKNYY"/>
</dbReference>
<gene>
    <name evidence="1" type="ORF">SAMN06297358_2139</name>
</gene>
<sequence>MNMMGRKALGHHFFVIDHQMILHFDSEVYRKFYSVIDFETFEIIQSNGSTFHYFKDKNHVYIDSYMNSFDILPGANPADFQILDFEKGMASSGNADYLFEQRLPHRFSAYEALSGLYQKVGNKIYCFYHHELAEADVETFEVLYPSEVQNVAKDKNHVYFRDQLVPDADAESFHFLAECFTADYYRERDHTYYAKDKNVAYYVDTISKAFKVIKTKNLANFHFKVIGELGYAFDGQYQYLFGKRKKIEAKS</sequence>
<accession>A0A285ZZT0</accession>
<evidence type="ECO:0000313" key="2">
    <source>
        <dbReference type="Proteomes" id="UP000219281"/>
    </source>
</evidence>
<organism evidence="1 2">
    <name type="scientific">Pedobacter xixiisoli</name>
    <dbReference type="NCBI Taxonomy" id="1476464"/>
    <lineage>
        <taxon>Bacteria</taxon>
        <taxon>Pseudomonadati</taxon>
        <taxon>Bacteroidota</taxon>
        <taxon>Sphingobacteriia</taxon>
        <taxon>Sphingobacteriales</taxon>
        <taxon>Sphingobacteriaceae</taxon>
        <taxon>Pedobacter</taxon>
    </lineage>
</organism>
<dbReference type="EMBL" id="OCMT01000002">
    <property type="protein sequence ID" value="SOD15163.1"/>
    <property type="molecule type" value="Genomic_DNA"/>
</dbReference>
<dbReference type="OrthoDB" id="1327275at2"/>
<name>A0A285ZZT0_9SPHI</name>
<keyword evidence="2" id="KW-1185">Reference proteome</keyword>
<reference evidence="2" key="1">
    <citation type="submission" date="2017-09" db="EMBL/GenBank/DDBJ databases">
        <authorList>
            <person name="Varghese N."/>
            <person name="Submissions S."/>
        </authorList>
    </citation>
    <scope>NUCLEOTIDE SEQUENCE [LARGE SCALE GENOMIC DNA]</scope>
    <source>
        <strain evidence="2">CGMCC 1.12803</strain>
    </source>
</reference>
<evidence type="ECO:0000313" key="1">
    <source>
        <dbReference type="EMBL" id="SOD15163.1"/>
    </source>
</evidence>
<dbReference type="Proteomes" id="UP000219281">
    <property type="component" value="Unassembled WGS sequence"/>
</dbReference>